<evidence type="ECO:0000313" key="4">
    <source>
        <dbReference type="Proteomes" id="UP000481583"/>
    </source>
</evidence>
<proteinExistence type="predicted"/>
<dbReference type="EMBL" id="JAAKZV010000016">
    <property type="protein sequence ID" value="NGN63558.1"/>
    <property type="molecule type" value="Genomic_DNA"/>
</dbReference>
<keyword evidence="1" id="KW-0472">Membrane</keyword>
<feature type="transmembrane region" description="Helical" evidence="1">
    <location>
        <begin position="6"/>
        <end position="31"/>
    </location>
</feature>
<reference evidence="3 4" key="1">
    <citation type="submission" date="2020-02" db="EMBL/GenBank/DDBJ databases">
        <title>Whole-genome analyses of novel actinobacteria.</title>
        <authorList>
            <person name="Sahin N."/>
        </authorList>
    </citation>
    <scope>NUCLEOTIDE SEQUENCE [LARGE SCALE GENOMIC DNA]</scope>
    <source>
        <strain evidence="3 4">A7024</strain>
    </source>
</reference>
<keyword evidence="4" id="KW-1185">Reference proteome</keyword>
<evidence type="ECO:0000313" key="3">
    <source>
        <dbReference type="EMBL" id="NGN63558.1"/>
    </source>
</evidence>
<evidence type="ECO:0000259" key="2">
    <source>
        <dbReference type="Pfam" id="PF19993"/>
    </source>
</evidence>
<dbReference type="RefSeq" id="WP_165233154.1">
    <property type="nucleotide sequence ID" value="NZ_JAAKZV010000016.1"/>
</dbReference>
<evidence type="ECO:0000256" key="1">
    <source>
        <dbReference type="SAM" id="Phobius"/>
    </source>
</evidence>
<gene>
    <name evidence="3" type="ORF">G5C51_06515</name>
</gene>
<protein>
    <recommendedName>
        <fullName evidence="2">Double-GTPase 2 domain-containing protein</fullName>
    </recommendedName>
</protein>
<dbReference type="Pfam" id="PF19993">
    <property type="entry name" value="DO-GTPase2"/>
    <property type="match status" value="1"/>
</dbReference>
<name>A0A6G4TWR8_9ACTN</name>
<comment type="caution">
    <text evidence="3">The sequence shown here is derived from an EMBL/GenBank/DDBJ whole genome shotgun (WGS) entry which is preliminary data.</text>
</comment>
<dbReference type="InterPro" id="IPR045528">
    <property type="entry name" value="DO-GTPase2"/>
</dbReference>
<dbReference type="AlphaFoldDB" id="A0A6G4TWR8"/>
<keyword evidence="1" id="KW-1133">Transmembrane helix</keyword>
<feature type="transmembrane region" description="Helical" evidence="1">
    <location>
        <begin position="154"/>
        <end position="177"/>
    </location>
</feature>
<organism evidence="3 4">
    <name type="scientific">Streptomyces coryli</name>
    <dbReference type="NCBI Taxonomy" id="1128680"/>
    <lineage>
        <taxon>Bacteria</taxon>
        <taxon>Bacillati</taxon>
        <taxon>Actinomycetota</taxon>
        <taxon>Actinomycetes</taxon>
        <taxon>Kitasatosporales</taxon>
        <taxon>Streptomycetaceae</taxon>
        <taxon>Streptomyces</taxon>
    </lineage>
</organism>
<dbReference type="Proteomes" id="UP000481583">
    <property type="component" value="Unassembled WGS sequence"/>
</dbReference>
<keyword evidence="1" id="KW-0812">Transmembrane</keyword>
<feature type="transmembrane region" description="Helical" evidence="1">
    <location>
        <begin position="129"/>
        <end position="148"/>
    </location>
</feature>
<sequence>MEFFAIILYIGLLAAYVIFIAPFVAAGWGLYHVGELIVRHCGQLHGVTRVRTAAYVTVPPHRPEDEDQPARRQYFLGPAQRDLRQLITLTWREGVRRTTDRGRWTYGRLLGEQGDEAVWRWPAGVTLQVGLIAGAAAGAAALALLLALHGLIVLLAAGLVLASAGVLRAVDFVALLAKKLHRGMLCPNQGCYERFSYPWYECRNAICLRRHTDIRPGRFGVLRRRCACGEELPTLILLMRGERRLQPFCPNCEQPMSRYTGHVAEAIIPFFGGQAAGKTQLMAAMMLLLENAAERGGRSLRAADDATQFNYDVLRETLRRQGHPTGTQRELPKAYSVVLREGRSERMLHLFDTAGERFTNREDTDALRYVQEARTFVFVLDPLAVNDFWRTPLAAAAGDIAHAIASSTPPDMVFNRSVDSMMQMGAPLKESRLAVAISKADLFGTEDLGDGGEWLDRALGLGNLVRVMNLEFGEVRYFFTGAVTTDETGAVHPSIAPLTDWCLRGRPA</sequence>
<accession>A0A6G4TWR8</accession>
<feature type="domain" description="Double-GTPase 2" evidence="2">
    <location>
        <begin position="267"/>
        <end position="484"/>
    </location>
</feature>